<evidence type="ECO:0000256" key="5">
    <source>
        <dbReference type="ARBA" id="ARBA00023136"/>
    </source>
</evidence>
<evidence type="ECO:0000256" key="6">
    <source>
        <dbReference type="RuleBase" id="RU363076"/>
    </source>
</evidence>
<keyword evidence="5 6" id="KW-0472">Membrane</keyword>
<feature type="region of interest" description="Disordered" evidence="7">
    <location>
        <begin position="243"/>
        <end position="282"/>
    </location>
</feature>
<gene>
    <name evidence="8" type="ORF">E3O10_05880</name>
</gene>
<dbReference type="GO" id="GO:0005886">
    <property type="term" value="C:plasma membrane"/>
    <property type="evidence" value="ECO:0007669"/>
    <property type="project" value="UniProtKB-SubCell"/>
</dbReference>
<accession>A0A1H8D3R9</accession>
<comment type="subcellular location">
    <subcellularLocation>
        <location evidence="6">Cell membrane</location>
        <topology evidence="6">Multi-pass membrane protein</topology>
    </subcellularLocation>
    <subcellularLocation>
        <location evidence="1">Membrane</location>
    </subcellularLocation>
</comment>
<feature type="transmembrane region" description="Helical" evidence="6">
    <location>
        <begin position="12"/>
        <end position="32"/>
    </location>
</feature>
<dbReference type="Proteomes" id="UP000297654">
    <property type="component" value="Unassembled WGS sequence"/>
</dbReference>
<evidence type="ECO:0000256" key="7">
    <source>
        <dbReference type="SAM" id="MobiDB-lite"/>
    </source>
</evidence>
<evidence type="ECO:0000256" key="4">
    <source>
        <dbReference type="ARBA" id="ARBA00022989"/>
    </source>
</evidence>
<comment type="caution">
    <text evidence="8">The sequence shown here is derived from an EMBL/GenBank/DDBJ whole genome shotgun (WGS) entry which is preliminary data.</text>
</comment>
<dbReference type="InterPro" id="IPR002994">
    <property type="entry name" value="Surf1/Shy1"/>
</dbReference>
<proteinExistence type="inferred from homology"/>
<feature type="compositionally biased region" description="Basic and acidic residues" evidence="7">
    <location>
        <begin position="266"/>
        <end position="282"/>
    </location>
</feature>
<dbReference type="OrthoDB" id="9807214at2"/>
<evidence type="ECO:0000313" key="9">
    <source>
        <dbReference type="Proteomes" id="UP000297654"/>
    </source>
</evidence>
<sequence>MTGWTFAFSSRWAGYLALTMLFAAVCSGLGVWQLARRDEALTELFKIDSNFDSNPIPVTEALPELNSFDESQKWMPVELTGSYLTADEMLARNRPLNVNPGFEVLTPLLLTDGTVFIVDRGWLPTGQEQDAPDTVPAPPSGTVTVVARLKASEPDLPGRTASGDQVATINLTTIAERLDQPTYTGAYGLLDTESPAATEERPAAVAKPIRDEGPHLSYAFQWFVFGLLAFIGLGWALREEYRSVNAEDPEERERADERARKRAAKPRNDAEIEDALLDRQPH</sequence>
<dbReference type="AlphaFoldDB" id="A0A1H8D3R9"/>
<dbReference type="Pfam" id="PF02104">
    <property type="entry name" value="SURF1"/>
    <property type="match status" value="1"/>
</dbReference>
<organism evidence="8 9">
    <name type="scientific">Cryobacterium luteum</name>
    <dbReference type="NCBI Taxonomy" id="1424661"/>
    <lineage>
        <taxon>Bacteria</taxon>
        <taxon>Bacillati</taxon>
        <taxon>Actinomycetota</taxon>
        <taxon>Actinomycetes</taxon>
        <taxon>Micrococcales</taxon>
        <taxon>Microbacteriaceae</taxon>
        <taxon>Cryobacterium</taxon>
    </lineage>
</organism>
<comment type="similarity">
    <text evidence="2 6">Belongs to the SURF1 family.</text>
</comment>
<keyword evidence="4 6" id="KW-1133">Transmembrane helix</keyword>
<protein>
    <recommendedName>
        <fullName evidence="6">SURF1-like protein</fullName>
    </recommendedName>
</protein>
<reference evidence="8 9" key="1">
    <citation type="submission" date="2019-03" db="EMBL/GenBank/DDBJ databases">
        <title>Genomics of glacier-inhabiting Cryobacterium strains.</title>
        <authorList>
            <person name="Liu Q."/>
            <person name="Xin Y.-H."/>
        </authorList>
    </citation>
    <scope>NUCLEOTIDE SEQUENCE [LARGE SCALE GENOMIC DNA]</scope>
    <source>
        <strain evidence="8 9">Hh15</strain>
    </source>
</reference>
<evidence type="ECO:0000256" key="1">
    <source>
        <dbReference type="ARBA" id="ARBA00004370"/>
    </source>
</evidence>
<dbReference type="PANTHER" id="PTHR23427:SF2">
    <property type="entry name" value="SURFEIT LOCUS PROTEIN 1"/>
    <property type="match status" value="1"/>
</dbReference>
<keyword evidence="6" id="KW-1003">Cell membrane</keyword>
<dbReference type="PANTHER" id="PTHR23427">
    <property type="entry name" value="SURFEIT LOCUS PROTEIN"/>
    <property type="match status" value="1"/>
</dbReference>
<evidence type="ECO:0000256" key="2">
    <source>
        <dbReference type="ARBA" id="ARBA00007165"/>
    </source>
</evidence>
<dbReference type="InterPro" id="IPR045214">
    <property type="entry name" value="Surf1/Surf4"/>
</dbReference>
<dbReference type="PROSITE" id="PS50895">
    <property type="entry name" value="SURF1"/>
    <property type="match status" value="1"/>
</dbReference>
<dbReference type="CDD" id="cd06662">
    <property type="entry name" value="SURF1"/>
    <property type="match status" value="1"/>
</dbReference>
<keyword evidence="9" id="KW-1185">Reference proteome</keyword>
<evidence type="ECO:0000313" key="8">
    <source>
        <dbReference type="EMBL" id="TFB91890.1"/>
    </source>
</evidence>
<feature type="transmembrane region" description="Helical" evidence="6">
    <location>
        <begin position="216"/>
        <end position="237"/>
    </location>
</feature>
<dbReference type="RefSeq" id="WP_092107881.1">
    <property type="nucleotide sequence ID" value="NZ_FOCN01000003.1"/>
</dbReference>
<dbReference type="EMBL" id="SOFF01000020">
    <property type="protein sequence ID" value="TFB91890.1"/>
    <property type="molecule type" value="Genomic_DNA"/>
</dbReference>
<evidence type="ECO:0000256" key="3">
    <source>
        <dbReference type="ARBA" id="ARBA00022692"/>
    </source>
</evidence>
<keyword evidence="3 6" id="KW-0812">Transmembrane</keyword>
<dbReference type="STRING" id="1424661.SAMN05216281_103132"/>
<name>A0A1H8D3R9_9MICO</name>